<proteinExistence type="predicted"/>
<reference evidence="1 2" key="1">
    <citation type="journal article" date="2018" name="Front. Plant Sci.">
        <title>Red Clover (Trifolium pratense) and Zigzag Clover (T. medium) - A Picture of Genomic Similarities and Differences.</title>
        <authorList>
            <person name="Dluhosova J."/>
            <person name="Istvanek J."/>
            <person name="Nedelnik J."/>
            <person name="Repkova J."/>
        </authorList>
    </citation>
    <scope>NUCLEOTIDE SEQUENCE [LARGE SCALE GENOMIC DNA]</scope>
    <source>
        <strain evidence="2">cv. 10/8</strain>
        <tissue evidence="1">Leaf</tissue>
    </source>
</reference>
<name>A0A392QLW6_9FABA</name>
<organism evidence="1 2">
    <name type="scientific">Trifolium medium</name>
    <dbReference type="NCBI Taxonomy" id="97028"/>
    <lineage>
        <taxon>Eukaryota</taxon>
        <taxon>Viridiplantae</taxon>
        <taxon>Streptophyta</taxon>
        <taxon>Embryophyta</taxon>
        <taxon>Tracheophyta</taxon>
        <taxon>Spermatophyta</taxon>
        <taxon>Magnoliopsida</taxon>
        <taxon>eudicotyledons</taxon>
        <taxon>Gunneridae</taxon>
        <taxon>Pentapetalae</taxon>
        <taxon>rosids</taxon>
        <taxon>fabids</taxon>
        <taxon>Fabales</taxon>
        <taxon>Fabaceae</taxon>
        <taxon>Papilionoideae</taxon>
        <taxon>50 kb inversion clade</taxon>
        <taxon>NPAAA clade</taxon>
        <taxon>Hologalegina</taxon>
        <taxon>IRL clade</taxon>
        <taxon>Trifolieae</taxon>
        <taxon>Trifolium</taxon>
    </lineage>
</organism>
<sequence>MCFLFFPYRNGDILSVKEVELHQQQKERHDVQKEVWSNLFSYREYVEKPPKRFVRDLNLNKNSPYGVGHVVFEPPNDSTEEYKIDMDFRRRENED</sequence>
<evidence type="ECO:0000313" key="1">
    <source>
        <dbReference type="EMBL" id="MCI25393.1"/>
    </source>
</evidence>
<comment type="caution">
    <text evidence="1">The sequence shown here is derived from an EMBL/GenBank/DDBJ whole genome shotgun (WGS) entry which is preliminary data.</text>
</comment>
<protein>
    <submittedName>
        <fullName evidence="1">Uncharacterized protein</fullName>
    </submittedName>
</protein>
<accession>A0A392QLW6</accession>
<evidence type="ECO:0000313" key="2">
    <source>
        <dbReference type="Proteomes" id="UP000265520"/>
    </source>
</evidence>
<keyword evidence="2" id="KW-1185">Reference proteome</keyword>
<dbReference type="Proteomes" id="UP000265520">
    <property type="component" value="Unassembled WGS sequence"/>
</dbReference>
<dbReference type="AlphaFoldDB" id="A0A392QLW6"/>
<dbReference type="EMBL" id="LXQA010146976">
    <property type="protein sequence ID" value="MCI25393.1"/>
    <property type="molecule type" value="Genomic_DNA"/>
</dbReference>
<feature type="non-terminal residue" evidence="1">
    <location>
        <position position="95"/>
    </location>
</feature>